<dbReference type="Proteomes" id="UP000288096">
    <property type="component" value="Unassembled WGS sequence"/>
</dbReference>
<dbReference type="Pfam" id="PF15542">
    <property type="entry name" value="Ntox50"/>
    <property type="match status" value="1"/>
</dbReference>
<dbReference type="EMBL" id="BEXT01000001">
    <property type="protein sequence ID" value="GBC62562.1"/>
    <property type="molecule type" value="Genomic_DNA"/>
</dbReference>
<sequence>MRRLIKYLTFADYVVGVFTHKDPQGLLDKFAGKGERINDNRERVDFGENIGWFIDKATSIAYKTTKGTIRYNKKGEAHIVPARP</sequence>
<keyword evidence="3" id="KW-1185">Reference proteome</keyword>
<accession>A0A401G000</accession>
<feature type="domain" description="Bacterial toxin 50" evidence="1">
    <location>
        <begin position="18"/>
        <end position="81"/>
    </location>
</feature>
<dbReference type="InterPro" id="IPR029100">
    <property type="entry name" value="Ntox50"/>
</dbReference>
<reference evidence="3" key="1">
    <citation type="submission" date="2017-11" db="EMBL/GenBank/DDBJ databases">
        <authorList>
            <person name="Watanabe M."/>
            <person name="Kojima H."/>
        </authorList>
    </citation>
    <scope>NUCLEOTIDE SEQUENCE [LARGE SCALE GENOMIC DNA]</scope>
    <source>
        <strain evidence="3">Tokyo 01</strain>
    </source>
</reference>
<organism evidence="2 3">
    <name type="scientific">Desulfonema ishimotonii</name>
    <dbReference type="NCBI Taxonomy" id="45657"/>
    <lineage>
        <taxon>Bacteria</taxon>
        <taxon>Pseudomonadati</taxon>
        <taxon>Thermodesulfobacteriota</taxon>
        <taxon>Desulfobacteria</taxon>
        <taxon>Desulfobacterales</taxon>
        <taxon>Desulfococcaceae</taxon>
        <taxon>Desulfonema</taxon>
    </lineage>
</organism>
<gene>
    <name evidence="2" type="ORF">DENIS_3534</name>
</gene>
<name>A0A401G000_9BACT</name>
<protein>
    <recommendedName>
        <fullName evidence="1">Bacterial toxin 50 domain-containing protein</fullName>
    </recommendedName>
</protein>
<evidence type="ECO:0000313" key="3">
    <source>
        <dbReference type="Proteomes" id="UP000288096"/>
    </source>
</evidence>
<proteinExistence type="predicted"/>
<dbReference type="RefSeq" id="WP_166405164.1">
    <property type="nucleotide sequence ID" value="NZ_BEXT01000001.1"/>
</dbReference>
<evidence type="ECO:0000259" key="1">
    <source>
        <dbReference type="Pfam" id="PF15542"/>
    </source>
</evidence>
<comment type="caution">
    <text evidence="2">The sequence shown here is derived from an EMBL/GenBank/DDBJ whole genome shotgun (WGS) entry which is preliminary data.</text>
</comment>
<evidence type="ECO:0000313" key="2">
    <source>
        <dbReference type="EMBL" id="GBC62562.1"/>
    </source>
</evidence>
<reference evidence="3" key="2">
    <citation type="submission" date="2019-01" db="EMBL/GenBank/DDBJ databases">
        <title>Genome sequence of Desulfonema ishimotonii strain Tokyo 01.</title>
        <authorList>
            <person name="Fukui M."/>
        </authorList>
    </citation>
    <scope>NUCLEOTIDE SEQUENCE [LARGE SCALE GENOMIC DNA]</scope>
    <source>
        <strain evidence="3">Tokyo 01</strain>
    </source>
</reference>
<dbReference type="AlphaFoldDB" id="A0A401G000"/>